<organism evidence="9 10">
    <name type="scientific">Hericium alpestre</name>
    <dbReference type="NCBI Taxonomy" id="135208"/>
    <lineage>
        <taxon>Eukaryota</taxon>
        <taxon>Fungi</taxon>
        <taxon>Dikarya</taxon>
        <taxon>Basidiomycota</taxon>
        <taxon>Agaricomycotina</taxon>
        <taxon>Agaricomycetes</taxon>
        <taxon>Russulales</taxon>
        <taxon>Hericiaceae</taxon>
        <taxon>Hericium</taxon>
    </lineage>
</organism>
<keyword evidence="5" id="KW-0479">Metal-binding</keyword>
<evidence type="ECO:0000256" key="4">
    <source>
        <dbReference type="ARBA" id="ARBA00022617"/>
    </source>
</evidence>
<comment type="caution">
    <text evidence="9">The sequence shown here is derived from an EMBL/GenBank/DDBJ whole genome shotgun (WGS) entry which is preliminary data.</text>
</comment>
<comment type="pathway">
    <text evidence="2">Secondary metabolite biosynthesis.</text>
</comment>
<keyword evidence="6" id="KW-0560">Oxidoreductase</keyword>
<proteinExistence type="inferred from homology"/>
<keyword evidence="4" id="KW-0349">Heme</keyword>
<keyword evidence="8" id="KW-0503">Monooxygenase</keyword>
<evidence type="ECO:0000256" key="1">
    <source>
        <dbReference type="ARBA" id="ARBA00001971"/>
    </source>
</evidence>
<dbReference type="GO" id="GO:0020037">
    <property type="term" value="F:heme binding"/>
    <property type="evidence" value="ECO:0007669"/>
    <property type="project" value="InterPro"/>
</dbReference>
<sequence length="302" mass="33319">MFKHNVAASAGHIPELLDKFAAGPGNNSPASQFIGAILRSYPIFYSLPSPFKAWASLLRTEMGAIAEQVWADSKRGVTIDSKILNLLDNKNGEFINKDEAIDQIIGILFAGFETSANVMSEFLYELARHPEIQSKARQELVDFENTHQRVPGYDDLTNATALLTLSQFAGRSSARRAVADDVIPLEFPILGSGAKEVSVRPDTSIQIPMRDGINVDEAIWCPDAALAEIKVRSIMLKCGSAPIVLIVYHSQIVMSTLLRSFAFEPLEDVVLDFYHMGVDTVKSKVRGRESEGMQLPLRVKRV</sequence>
<dbReference type="Pfam" id="PF00067">
    <property type="entry name" value="p450"/>
    <property type="match status" value="1"/>
</dbReference>
<dbReference type="GO" id="GO:0016705">
    <property type="term" value="F:oxidoreductase activity, acting on paired donors, with incorporation or reduction of molecular oxygen"/>
    <property type="evidence" value="ECO:0007669"/>
    <property type="project" value="InterPro"/>
</dbReference>
<dbReference type="Gene3D" id="1.10.630.10">
    <property type="entry name" value="Cytochrome P450"/>
    <property type="match status" value="1"/>
</dbReference>
<dbReference type="SUPFAM" id="SSF48264">
    <property type="entry name" value="Cytochrome P450"/>
    <property type="match status" value="1"/>
</dbReference>
<dbReference type="AlphaFoldDB" id="A0A4Z0A230"/>
<comment type="cofactor">
    <cofactor evidence="1">
        <name>heme</name>
        <dbReference type="ChEBI" id="CHEBI:30413"/>
    </cofactor>
</comment>
<dbReference type="GO" id="GO:0004497">
    <property type="term" value="F:monooxygenase activity"/>
    <property type="evidence" value="ECO:0007669"/>
    <property type="project" value="UniProtKB-KW"/>
</dbReference>
<gene>
    <name evidence="9" type="ORF">EWM64_g3616</name>
</gene>
<evidence type="ECO:0000313" key="10">
    <source>
        <dbReference type="Proteomes" id="UP000298061"/>
    </source>
</evidence>
<keyword evidence="7" id="KW-0408">Iron</keyword>
<dbReference type="EMBL" id="SFCI01000345">
    <property type="protein sequence ID" value="TFY80393.1"/>
    <property type="molecule type" value="Genomic_DNA"/>
</dbReference>
<keyword evidence="10" id="KW-1185">Reference proteome</keyword>
<dbReference type="GO" id="GO:0005506">
    <property type="term" value="F:iron ion binding"/>
    <property type="evidence" value="ECO:0007669"/>
    <property type="project" value="InterPro"/>
</dbReference>
<evidence type="ECO:0000313" key="9">
    <source>
        <dbReference type="EMBL" id="TFY80393.1"/>
    </source>
</evidence>
<dbReference type="InterPro" id="IPR050121">
    <property type="entry name" value="Cytochrome_P450_monoxygenase"/>
</dbReference>
<dbReference type="PANTHER" id="PTHR24305:SF166">
    <property type="entry name" value="CYTOCHROME P450 12A4, MITOCHONDRIAL-RELATED"/>
    <property type="match status" value="1"/>
</dbReference>
<dbReference type="InterPro" id="IPR036396">
    <property type="entry name" value="Cyt_P450_sf"/>
</dbReference>
<dbReference type="STRING" id="135208.A0A4Z0A230"/>
<evidence type="ECO:0000256" key="8">
    <source>
        <dbReference type="ARBA" id="ARBA00023033"/>
    </source>
</evidence>
<evidence type="ECO:0000256" key="6">
    <source>
        <dbReference type="ARBA" id="ARBA00023002"/>
    </source>
</evidence>
<dbReference type="InterPro" id="IPR001128">
    <property type="entry name" value="Cyt_P450"/>
</dbReference>
<reference evidence="9 10" key="1">
    <citation type="submission" date="2019-02" db="EMBL/GenBank/DDBJ databases">
        <title>Genome sequencing of the rare red list fungi Hericium alpestre (H. flagellum).</title>
        <authorList>
            <person name="Buettner E."/>
            <person name="Kellner H."/>
        </authorList>
    </citation>
    <scope>NUCLEOTIDE SEQUENCE [LARGE SCALE GENOMIC DNA]</scope>
    <source>
        <strain evidence="9 10">DSM 108284</strain>
    </source>
</reference>
<evidence type="ECO:0000256" key="7">
    <source>
        <dbReference type="ARBA" id="ARBA00023004"/>
    </source>
</evidence>
<accession>A0A4Z0A230</accession>
<dbReference type="PANTHER" id="PTHR24305">
    <property type="entry name" value="CYTOCHROME P450"/>
    <property type="match status" value="1"/>
</dbReference>
<comment type="similarity">
    <text evidence="3">Belongs to the cytochrome P450 family.</text>
</comment>
<dbReference type="Proteomes" id="UP000298061">
    <property type="component" value="Unassembled WGS sequence"/>
</dbReference>
<name>A0A4Z0A230_9AGAM</name>
<evidence type="ECO:0000256" key="3">
    <source>
        <dbReference type="ARBA" id="ARBA00010617"/>
    </source>
</evidence>
<evidence type="ECO:0008006" key="11">
    <source>
        <dbReference type="Google" id="ProtNLM"/>
    </source>
</evidence>
<evidence type="ECO:0000256" key="2">
    <source>
        <dbReference type="ARBA" id="ARBA00005179"/>
    </source>
</evidence>
<dbReference type="OrthoDB" id="1470350at2759"/>
<protein>
    <recommendedName>
        <fullName evidence="11">Cytochrome P450</fullName>
    </recommendedName>
</protein>
<evidence type="ECO:0000256" key="5">
    <source>
        <dbReference type="ARBA" id="ARBA00022723"/>
    </source>
</evidence>